<evidence type="ECO:0000313" key="2">
    <source>
        <dbReference type="Proteomes" id="UP000427906"/>
    </source>
</evidence>
<dbReference type="CDD" id="cd16377">
    <property type="entry name" value="23S_rRNA_IVP_like"/>
    <property type="match status" value="1"/>
</dbReference>
<dbReference type="Gene3D" id="1.20.1440.60">
    <property type="entry name" value="23S rRNA-intervening sequence"/>
    <property type="match status" value="1"/>
</dbReference>
<dbReference type="PANTHER" id="PTHR38471">
    <property type="entry name" value="FOUR HELIX BUNDLE PROTEIN"/>
    <property type="match status" value="1"/>
</dbReference>
<organism evidence="1 2">
    <name type="scientific">Desulfosarcina alkanivorans</name>
    <dbReference type="NCBI Taxonomy" id="571177"/>
    <lineage>
        <taxon>Bacteria</taxon>
        <taxon>Pseudomonadati</taxon>
        <taxon>Thermodesulfobacteriota</taxon>
        <taxon>Desulfobacteria</taxon>
        <taxon>Desulfobacterales</taxon>
        <taxon>Desulfosarcinaceae</taxon>
        <taxon>Desulfosarcina</taxon>
    </lineage>
</organism>
<accession>A0A5K7YFQ8</accession>
<dbReference type="OrthoDB" id="9800370at2"/>
<dbReference type="Proteomes" id="UP000427906">
    <property type="component" value="Chromosome"/>
</dbReference>
<dbReference type="PANTHER" id="PTHR38471:SF2">
    <property type="entry name" value="FOUR HELIX BUNDLE PROTEIN"/>
    <property type="match status" value="1"/>
</dbReference>
<dbReference type="NCBIfam" id="TIGR02436">
    <property type="entry name" value="four helix bundle protein"/>
    <property type="match status" value="1"/>
</dbReference>
<dbReference type="InterPro" id="IPR012657">
    <property type="entry name" value="23S_rRNA-intervening_sequence"/>
</dbReference>
<protein>
    <submittedName>
        <fullName evidence="1">Four helix bundle protein</fullName>
    </submittedName>
</protein>
<dbReference type="Pfam" id="PF05635">
    <property type="entry name" value="23S_rRNA_IVP"/>
    <property type="match status" value="1"/>
</dbReference>
<keyword evidence="2" id="KW-1185">Reference proteome</keyword>
<dbReference type="InterPro" id="IPR036583">
    <property type="entry name" value="23S_rRNA_IVS_sf"/>
</dbReference>
<sequence length="120" mass="13824">MRDHTKLRAFDLADELAIEIYRATRNFPKEEIYGLTFQMRRAAVSVPSNIVEGCARESQVEYLRFLEIAFGSLRELHYQFGLANRLGYVNKSISSRIEDKMIEAQKVLGGLIRSLRKNPS</sequence>
<dbReference type="AlphaFoldDB" id="A0A5K7YFQ8"/>
<dbReference type="KEGG" id="dalk:DSCA_12450"/>
<gene>
    <name evidence="1" type="ORF">DSCA_12450</name>
</gene>
<dbReference type="EMBL" id="AP021874">
    <property type="protein sequence ID" value="BBO67315.1"/>
    <property type="molecule type" value="Genomic_DNA"/>
</dbReference>
<name>A0A5K7YFQ8_9BACT</name>
<reference evidence="1 2" key="1">
    <citation type="submission" date="2019-11" db="EMBL/GenBank/DDBJ databases">
        <title>Comparative genomics of hydrocarbon-degrading Desulfosarcina strains.</title>
        <authorList>
            <person name="Watanabe M."/>
            <person name="Kojima H."/>
            <person name="Fukui M."/>
        </authorList>
    </citation>
    <scope>NUCLEOTIDE SEQUENCE [LARGE SCALE GENOMIC DNA]</scope>
    <source>
        <strain evidence="1 2">PL12</strain>
    </source>
</reference>
<evidence type="ECO:0000313" key="1">
    <source>
        <dbReference type="EMBL" id="BBO67315.1"/>
    </source>
</evidence>
<dbReference type="RefSeq" id="WP_155315591.1">
    <property type="nucleotide sequence ID" value="NZ_AP021874.1"/>
</dbReference>
<dbReference type="SUPFAM" id="SSF158446">
    <property type="entry name" value="IVS-encoded protein-like"/>
    <property type="match status" value="1"/>
</dbReference>
<proteinExistence type="predicted"/>